<dbReference type="InterPro" id="IPR006935">
    <property type="entry name" value="Helicase/UvrB_N"/>
</dbReference>
<dbReference type="EMBL" id="CP067393">
    <property type="protein sequence ID" value="QQP85030.1"/>
    <property type="molecule type" value="Genomic_DNA"/>
</dbReference>
<dbReference type="InterPro" id="IPR002052">
    <property type="entry name" value="DNA_methylase_N6_adenine_CS"/>
</dbReference>
<feature type="coiled-coil region" evidence="3">
    <location>
        <begin position="1334"/>
        <end position="1380"/>
    </location>
</feature>
<feature type="compositionally biased region" description="Basic residues" evidence="4">
    <location>
        <begin position="893"/>
        <end position="903"/>
    </location>
</feature>
<organism evidence="6 7">
    <name type="scientific">Entomomonas asaccharolytica</name>
    <dbReference type="NCBI Taxonomy" id="2785331"/>
    <lineage>
        <taxon>Bacteria</taxon>
        <taxon>Pseudomonadati</taxon>
        <taxon>Pseudomonadota</taxon>
        <taxon>Gammaproteobacteria</taxon>
        <taxon>Pseudomonadales</taxon>
        <taxon>Pseudomonadaceae</taxon>
        <taxon>Entomomonas</taxon>
    </lineage>
</organism>
<evidence type="ECO:0000256" key="1">
    <source>
        <dbReference type="ARBA" id="ARBA00022603"/>
    </source>
</evidence>
<keyword evidence="3" id="KW-0175">Coiled coil</keyword>
<keyword evidence="6" id="KW-0347">Helicase</keyword>
<dbReference type="GO" id="GO:0016787">
    <property type="term" value="F:hydrolase activity"/>
    <property type="evidence" value="ECO:0007669"/>
    <property type="project" value="InterPro"/>
</dbReference>
<reference evidence="6 7" key="1">
    <citation type="submission" date="2021-01" db="EMBL/GenBank/DDBJ databases">
        <title>Entomomonas sp. F2A isolated from a house cricket (Acheta domesticus).</title>
        <authorList>
            <person name="Spergser J."/>
            <person name="Busse H.-J."/>
        </authorList>
    </citation>
    <scope>NUCLEOTIDE SEQUENCE [LARGE SCALE GENOMIC DNA]</scope>
    <source>
        <strain evidence="6 7">F2A</strain>
    </source>
</reference>
<evidence type="ECO:0000256" key="4">
    <source>
        <dbReference type="SAM" id="MobiDB-lite"/>
    </source>
</evidence>
<dbReference type="SMART" id="SM00487">
    <property type="entry name" value="DEXDc"/>
    <property type="match status" value="1"/>
</dbReference>
<feature type="coiled-coil region" evidence="3">
    <location>
        <begin position="651"/>
        <end position="719"/>
    </location>
</feature>
<dbReference type="GO" id="GO:0032259">
    <property type="term" value="P:methylation"/>
    <property type="evidence" value="ECO:0007669"/>
    <property type="project" value="UniProtKB-KW"/>
</dbReference>
<dbReference type="CDD" id="cd02440">
    <property type="entry name" value="AdoMet_MTases"/>
    <property type="match status" value="1"/>
</dbReference>
<dbReference type="InterPro" id="IPR029063">
    <property type="entry name" value="SAM-dependent_MTases_sf"/>
</dbReference>
<feature type="region of interest" description="Disordered" evidence="4">
    <location>
        <begin position="789"/>
        <end position="809"/>
    </location>
</feature>
<feature type="compositionally biased region" description="Basic and acidic residues" evidence="4">
    <location>
        <begin position="909"/>
        <end position="924"/>
    </location>
</feature>
<evidence type="ECO:0000256" key="3">
    <source>
        <dbReference type="SAM" id="Coils"/>
    </source>
</evidence>
<dbReference type="GO" id="GO:0005524">
    <property type="term" value="F:ATP binding"/>
    <property type="evidence" value="ECO:0007669"/>
    <property type="project" value="InterPro"/>
</dbReference>
<feature type="compositionally biased region" description="Basic and acidic residues" evidence="4">
    <location>
        <begin position="1109"/>
        <end position="1132"/>
    </location>
</feature>
<dbReference type="GO" id="GO:0008168">
    <property type="term" value="F:methyltransferase activity"/>
    <property type="evidence" value="ECO:0007669"/>
    <property type="project" value="UniProtKB-KW"/>
</dbReference>
<keyword evidence="6" id="KW-0378">Hydrolase</keyword>
<keyword evidence="1" id="KW-0489">Methyltransferase</keyword>
<dbReference type="InterPro" id="IPR014001">
    <property type="entry name" value="Helicase_ATP-bd"/>
</dbReference>
<keyword evidence="6" id="KW-0067">ATP-binding</keyword>
<feature type="coiled-coil region" evidence="3">
    <location>
        <begin position="524"/>
        <end position="551"/>
    </location>
</feature>
<accession>A0A974NEB2</accession>
<dbReference type="Gene3D" id="3.40.50.300">
    <property type="entry name" value="P-loop containing nucleotide triphosphate hydrolases"/>
    <property type="match status" value="2"/>
</dbReference>
<evidence type="ECO:0000313" key="6">
    <source>
        <dbReference type="EMBL" id="QQP85030.1"/>
    </source>
</evidence>
<name>A0A974NEB2_9GAMM</name>
<evidence type="ECO:0000313" key="7">
    <source>
        <dbReference type="Proteomes" id="UP000595278"/>
    </source>
</evidence>
<proteinExistence type="predicted"/>
<dbReference type="GO" id="GO:0003677">
    <property type="term" value="F:DNA binding"/>
    <property type="evidence" value="ECO:0007669"/>
    <property type="project" value="InterPro"/>
</dbReference>
<dbReference type="SUPFAM" id="SSF53335">
    <property type="entry name" value="S-adenosyl-L-methionine-dependent methyltransferases"/>
    <property type="match status" value="1"/>
</dbReference>
<gene>
    <name evidence="6" type="ORF">JHT90_11625</name>
</gene>
<feature type="domain" description="Helicase ATP-binding" evidence="5">
    <location>
        <begin position="1190"/>
        <end position="1418"/>
    </location>
</feature>
<dbReference type="RefSeq" id="WP_201091118.1">
    <property type="nucleotide sequence ID" value="NZ_CP067393.1"/>
</dbReference>
<evidence type="ECO:0000256" key="2">
    <source>
        <dbReference type="ARBA" id="ARBA00022679"/>
    </source>
</evidence>
<dbReference type="Gene3D" id="3.40.50.150">
    <property type="entry name" value="Vaccinia Virus protein VP39"/>
    <property type="match status" value="1"/>
</dbReference>
<dbReference type="PROSITE" id="PS51192">
    <property type="entry name" value="HELICASE_ATP_BIND_1"/>
    <property type="match status" value="1"/>
</dbReference>
<keyword evidence="7" id="KW-1185">Reference proteome</keyword>
<feature type="region of interest" description="Disordered" evidence="4">
    <location>
        <begin position="1047"/>
        <end position="1134"/>
    </location>
</feature>
<dbReference type="Proteomes" id="UP000595278">
    <property type="component" value="Chromosome"/>
</dbReference>
<sequence>MANYDLLPIGNQKKRKPTVEEFAQRYNIDLTPTQENNSSILGRVGDAGLDLAKGVVGTGEAVVGLGNLATGGRVGKLLQDYVGYDPKRTKEVLSNNYSTARQQANQEVEKADGFIDTATAMLKNPSTLVGTVLESAPSMLGGGAYARLLGKAGVLANNPVARGAIGEGLVGAGQTAEQIRQENPDNLLTGKQSLASAASGLTTGLIGYGGGRLAQKIGILDPQTLLAGGSQLPKGLSQKTFSNIIKGAISEGAFQELPQSATEQMWQNYAQDKPLLESVPEAAATGLLAGGFMGAGANLAHSRHSRPEQQSPTTSKELLKLGYDATPKLGYEGLQPAPDIIYQGTDYQPPPPAQIGFDNPNNPQSANFNPNLSNQYDPVIEGLNKQADFYGMPEPSKPSGTITKALWAGGLGQQQNLQSPVVDNVTNQYPTTPTSEINQLLPSTNQVTSQLDQHVNLPKQYEPNSKAKEVTLNQLKDIARQYDNISTKQLMEYTGSNYIQAVKAINQVNQEKMAQPNQLPTNDNLLTEAELKNYQAQYDKKQKQLKRRKINPEKDTLTDAIIKLGGISPDYKLDTTGDTVGNKSIVGVGYLWSNKKGTSIDDVARRLADEGYIPPNEINNNDGVRWLQQAIADELAGRKKHYALNSEMAYLQQYEQDLLNKLEQDNALREEEYSIIREQYGVEAEQQARFYDENASNYFIQLEEQLNELQRQTTILEGEPVTEADSTRINDQLRQYDQRVNQTEGTTTSEVERTTSNQQEITNFNLQQQTEQSLRQELEARLVKEQKLANETKQQQQKQQADNDLNNFQLTGSDRDIDIAAANGQQALAINDSTKNTNKVKKISESKKNASIEQNNTLTDELVNISENDLSALFDEIANETKAVETDKPLKERKQRVKKKQATTKRTVSKAERSDTNNKQSVDRTASRIAKDIGVDLTSAGKNAVKGLVELFGGKGKLSSGLTFDEQTYNKAKPHFVAMLKDFQSAGKNLRDFIRAILDNFGTGIKPHIMRFAQDLREGNIDVSDASISMERDSENSGVGNTIVQETISDESTGTRQSTGTASEPVGKRVSRQPISDNQLPNTDAITNGEPNDSRIYRENPASRTTESTTRDSEQSRVSSDSDLRQDVESARTTEIIEDSRQRDAEALYARQLEANKTITTNFADKDNIEKALPVLFDAQIDDVYKAEKRFYKDKKNGMMFTNGTGTGKTGTGSGVVRRFVSAGKNNIIIVVPNNSIAGDWLDFLKNKLDVSARQLTGITDSGGEGVVVTTYANFGLNDAITKRANDLIVADESHYLSSEENGGNTNYLNKLRLLTGHKRGKHYFAESYFDTEYKEYSDNVDNLYDKIEKLDSEKDKVAIEGLRNKIDKLHKKWRLKEEEANAIFDKRPKSKVVMLSATPFSYVKSVDYAEGYLFDYSTIPDSDTGGYNSGNARERFFMENFGYRMRYNKLTRPDGNVNNELMEQQFNEKLQASGALSGRRLDIPYDYDRKFFYTEDAAGTKLDLAFAAISEAQQKDKTLRNIPSLYDLFPHHERMYLLEAIKAKHSVDYIKQNLALGRKIVVFHDFNKGGAWNPYELMLSRIKDSSHRKKIAAILARPEFKADFSDLISPIDRFSRDFDKVLFVNGTLTKKQRRTNLAKFNDDNSGYDLLIAQSDAAREGSSMHDTTSLHKRVLINLGMPTRPVKATQIEGRIYRTGQASDAIFRYFTTGTGWESSAFTHKVAERSGTAENLALGREARALKKSFLDAYANASDIEVSDLDGTGGKEYDQQLAKSSAISPFEAAKTYYYGQQKNAKRRDQREGLDYYATPEPVGFKVTEWADIVRGDKALEPSAGHGAIARFIPEGAKITAIEPSYNLSQRIGLSNADAAIINDRFENHNIVNKYDAIVMNPPYGAGGKTAMEHLQKAIHHLKPNGRVVAIVPIGQFDKRFDKFLESKEASNINIVAKILLPSITFEKAGTGVVTQVLIIDNNTLDQGTTNIDLTRTKTINELFDRIEHIDILKRTRETKEEAEARKEQEKEFKRQQKLAAFEKAKQQELATVDSIDTRSVIKFDEDNNPIFAEHTTKYGKVLKGVIAKLTKTQAQAIDPYAIKKPNGYFIRESYLDENNNFIISNNNTENKPVINLAGDGKSLIVEHITARGKVIKGIVANISKEQAKAIDKYTFQKEGGFFIREEYLDENGNLHLDQQYSRKEINQGSNAVTLRSFINNTTKHWKNVPATTVVQSIEDLPEAIRHKINKDNADDASGIQHNGTVYLIADNIESTQHASFVVEHEILGHYGLRGLFGNALNPILNNIYNTNPAVKQQADQLSKQYGYSKLLATEEVLADMAATDDIQNMSFWNKLVAAFRNFSRKLGLPVNWSTNDIASLLGNARRFIENGKKVSIGDNNQQYSRLSQFIDSGLSWLDNKIDRSQPLADRLSPAQRSIMKNKFAMFQHESIKNKIEGITENLGKKFVQGVFDSFAPLKELSETAYMQAHLSKGTEGAVEALLRFGKPKLSQGALDIDSDGRGLFGILSELNSGETNELNEWLSWMAANRAERLKQQDRENLFTDNDIQELKKLSDGTMTDGRSRAKVYNQVRKQFMAYNKAVLDIAEQSGLIDGENRKTWESGFYLPFYRIADEDTNFSIGNVNKLVGQKAFKKLKGGTKALDDLLVNIVSNWSHLLTASMKNQAGVTSLKSAVNLGIADKLDKSIGAGEYINQSTNGYRKGGQNIVWVMEGGQQEYYQVNDPLVFDALNMINHKGWNNPLINIMGSFKKL</sequence>
<dbReference type="Pfam" id="PF04851">
    <property type="entry name" value="ResIII"/>
    <property type="match status" value="1"/>
</dbReference>
<protein>
    <submittedName>
        <fullName evidence="6">DEAD/DEAH box helicase family protein</fullName>
    </submittedName>
</protein>
<evidence type="ECO:0000259" key="5">
    <source>
        <dbReference type="PROSITE" id="PS51192"/>
    </source>
</evidence>
<dbReference type="GO" id="GO:0004386">
    <property type="term" value="F:helicase activity"/>
    <property type="evidence" value="ECO:0007669"/>
    <property type="project" value="UniProtKB-KW"/>
</dbReference>
<dbReference type="KEGG" id="eaz:JHT90_11625"/>
<feature type="compositionally biased region" description="Polar residues" evidence="4">
    <location>
        <begin position="1047"/>
        <end position="1062"/>
    </location>
</feature>
<keyword evidence="6" id="KW-0547">Nucleotide-binding</keyword>
<feature type="region of interest" description="Disordered" evidence="4">
    <location>
        <begin position="885"/>
        <end position="924"/>
    </location>
</feature>
<dbReference type="PRINTS" id="PR00507">
    <property type="entry name" value="N12N6MTFRASE"/>
</dbReference>
<feature type="compositionally biased region" description="Polar residues" evidence="4">
    <location>
        <begin position="1073"/>
        <end position="1091"/>
    </location>
</feature>
<dbReference type="PROSITE" id="PS00092">
    <property type="entry name" value="N6_MTASE"/>
    <property type="match status" value="1"/>
</dbReference>
<dbReference type="InterPro" id="IPR027417">
    <property type="entry name" value="P-loop_NTPase"/>
</dbReference>
<dbReference type="SUPFAM" id="SSF52540">
    <property type="entry name" value="P-loop containing nucleoside triphosphate hydrolases"/>
    <property type="match status" value="1"/>
</dbReference>
<keyword evidence="2" id="KW-0808">Transferase</keyword>